<name>A0A4T0WZU7_9ASCO</name>
<dbReference type="EMBL" id="SELW01000569">
    <property type="protein sequence ID" value="TID20453.1"/>
    <property type="molecule type" value="Genomic_DNA"/>
</dbReference>
<accession>A0A4T0WZU7</accession>
<protein>
    <submittedName>
        <fullName evidence="1">Uncharacterized protein</fullName>
    </submittedName>
</protein>
<keyword evidence="2" id="KW-1185">Reference proteome</keyword>
<evidence type="ECO:0000313" key="2">
    <source>
        <dbReference type="Proteomes" id="UP000307173"/>
    </source>
</evidence>
<sequence length="348" mass="39935">MNAENDGFKNRISIIGDLNNVINLTMNNVSFRENRSLTKSTIKNKSNFQSSTKISHFHINNVYDTVKKRTQVFGVRGWIANNVRPLTKRTIRNILAPKDHSSTFQPSTIPLIQQADFFKRNDMQSREKGFGNSRNHHSHHSIARYHQYQIKENIRLNGSIQKKKLESLGGNNLKESLVVRYRRPGLGTNLAFDSLQSKITNADGIVTRSDLLGTIGRNRAIESLITQISLKQKKNSLDNNLSQKETVLTEPKKPESRWRIFSGLRQHRLALKKARITESRTSNVKTEKEEDVHEEVPKITSLQLPVATEDQVEFGEIATQYTEQERSTPYPSMDDVYEIFASYEELHT</sequence>
<evidence type="ECO:0000313" key="1">
    <source>
        <dbReference type="EMBL" id="TID20453.1"/>
    </source>
</evidence>
<gene>
    <name evidence="1" type="ORF">CANINC_003570</name>
</gene>
<dbReference type="Proteomes" id="UP000307173">
    <property type="component" value="Unassembled WGS sequence"/>
</dbReference>
<reference evidence="1 2" key="1">
    <citation type="journal article" date="2019" name="Front. Genet.">
        <title>Whole-Genome Sequencing of the Opportunistic Yeast Pathogen Candida inconspicua Uncovers Its Hybrid Origin.</title>
        <authorList>
            <person name="Mixao V."/>
            <person name="Hansen A.P."/>
            <person name="Saus E."/>
            <person name="Boekhout T."/>
            <person name="Lass-Florl C."/>
            <person name="Gabaldon T."/>
        </authorList>
    </citation>
    <scope>NUCLEOTIDE SEQUENCE [LARGE SCALE GENOMIC DNA]</scope>
    <source>
        <strain evidence="1 2">CBS 180</strain>
    </source>
</reference>
<dbReference type="AlphaFoldDB" id="A0A4T0WZU7"/>
<organism evidence="1 2">
    <name type="scientific">Pichia inconspicua</name>
    <dbReference type="NCBI Taxonomy" id="52247"/>
    <lineage>
        <taxon>Eukaryota</taxon>
        <taxon>Fungi</taxon>
        <taxon>Dikarya</taxon>
        <taxon>Ascomycota</taxon>
        <taxon>Saccharomycotina</taxon>
        <taxon>Pichiomycetes</taxon>
        <taxon>Pichiales</taxon>
        <taxon>Pichiaceae</taxon>
        <taxon>Pichia</taxon>
    </lineage>
</organism>
<comment type="caution">
    <text evidence="1">The sequence shown here is derived from an EMBL/GenBank/DDBJ whole genome shotgun (WGS) entry which is preliminary data.</text>
</comment>
<proteinExistence type="predicted"/>